<keyword evidence="2" id="KW-1185">Reference proteome</keyword>
<reference evidence="1 2" key="1">
    <citation type="submission" date="2020-07" db="EMBL/GenBank/DDBJ databases">
        <title>Sequencing the genomes of 1000 actinobacteria strains.</title>
        <authorList>
            <person name="Klenk H.-P."/>
        </authorList>
    </citation>
    <scope>NUCLEOTIDE SEQUENCE [LARGE SCALE GENOMIC DNA]</scope>
    <source>
        <strain evidence="1 2">DSM 45772</strain>
    </source>
</reference>
<protein>
    <submittedName>
        <fullName evidence="1">Uncharacterized protein</fullName>
    </submittedName>
</protein>
<dbReference type="AlphaFoldDB" id="A0A7Y9DRG2"/>
<sequence length="157" mass="17195">MGTTDDELFVTLLVQLTEAGKVAPEVDGDVVVLRGQPGQRVPELRLHLTPKLLGRTLRDLAPDYAPVFPRMQPVEAALVAFWVHLMAAVEEARPGAADIELWPRWMPRAVAAGAARPAFEPREPSSSRSRSWPSGARAAWIAATRFETGSCTWCPAR</sequence>
<accession>A0A7Y9DRG2</accession>
<evidence type="ECO:0000313" key="1">
    <source>
        <dbReference type="EMBL" id="NYD34171.1"/>
    </source>
</evidence>
<gene>
    <name evidence="1" type="ORF">BJ983_000273</name>
</gene>
<name>A0A7Y9DRG2_9PSEU</name>
<comment type="caution">
    <text evidence="1">The sequence shown here is derived from an EMBL/GenBank/DDBJ whole genome shotgun (WGS) entry which is preliminary data.</text>
</comment>
<dbReference type="RefSeq" id="WP_179792148.1">
    <property type="nucleotide sequence ID" value="NZ_BAABHP010000012.1"/>
</dbReference>
<proteinExistence type="predicted"/>
<evidence type="ECO:0000313" key="2">
    <source>
        <dbReference type="Proteomes" id="UP000535890"/>
    </source>
</evidence>
<organism evidence="1 2">
    <name type="scientific">Actinomycetospora corticicola</name>
    <dbReference type="NCBI Taxonomy" id="663602"/>
    <lineage>
        <taxon>Bacteria</taxon>
        <taxon>Bacillati</taxon>
        <taxon>Actinomycetota</taxon>
        <taxon>Actinomycetes</taxon>
        <taxon>Pseudonocardiales</taxon>
        <taxon>Pseudonocardiaceae</taxon>
        <taxon>Actinomycetospora</taxon>
    </lineage>
</organism>
<dbReference type="Proteomes" id="UP000535890">
    <property type="component" value="Unassembled WGS sequence"/>
</dbReference>
<dbReference type="EMBL" id="JACCBN010000001">
    <property type="protein sequence ID" value="NYD34171.1"/>
    <property type="molecule type" value="Genomic_DNA"/>
</dbReference>